<proteinExistence type="inferred from homology"/>
<feature type="region of interest" description="Disordered" evidence="17">
    <location>
        <begin position="222"/>
        <end position="261"/>
    </location>
</feature>
<name>A0A1Y1URH8_9TREE</name>
<evidence type="ECO:0000256" key="13">
    <source>
        <dbReference type="ARBA" id="ARBA00059679"/>
    </source>
</evidence>
<comment type="caution">
    <text evidence="19">The sequence shown here is derived from an EMBL/GenBank/DDBJ whole genome shotgun (WGS) entry which is preliminary data.</text>
</comment>
<keyword evidence="10 15" id="KW-0156">Chromatin regulator</keyword>
<evidence type="ECO:0000256" key="2">
    <source>
        <dbReference type="ARBA" id="ARBA00004123"/>
    </source>
</evidence>
<keyword evidence="9 15" id="KW-0862">Zinc</keyword>
<evidence type="ECO:0000256" key="12">
    <source>
        <dbReference type="ARBA" id="ARBA00023242"/>
    </source>
</evidence>
<comment type="pathway">
    <text evidence="3 15">Protein modification; protein ubiquitination.</text>
</comment>
<dbReference type="InterPro" id="IPR017907">
    <property type="entry name" value="Znf_RING_CS"/>
</dbReference>
<dbReference type="UniPathway" id="UPA00143"/>
<dbReference type="Pfam" id="PF26095">
    <property type="entry name" value="CC_Bre1"/>
    <property type="match status" value="1"/>
</dbReference>
<evidence type="ECO:0000256" key="14">
    <source>
        <dbReference type="PROSITE-ProRule" id="PRU00175"/>
    </source>
</evidence>
<feature type="domain" description="RING-type" evidence="18">
    <location>
        <begin position="748"/>
        <end position="786"/>
    </location>
</feature>
<dbReference type="Proteomes" id="UP000193218">
    <property type="component" value="Unassembled WGS sequence"/>
</dbReference>
<dbReference type="GO" id="GO:0006325">
    <property type="term" value="P:chromatin organization"/>
    <property type="evidence" value="ECO:0007669"/>
    <property type="project" value="UniProtKB-KW"/>
</dbReference>
<keyword evidence="7 14" id="KW-0863">Zinc-finger</keyword>
<feature type="coiled-coil region" evidence="16">
    <location>
        <begin position="573"/>
        <end position="670"/>
    </location>
</feature>
<sequence>MNADLKRVRESGVDDGPSPLKRRATGLASPPPAVNLEDAGLEEWQKVMETHRKEAIYRQMLENRRREEAERRRADEIKLQEQKLQASVQAVEICWNQLVAAVRSLCPADKTNVQTALEPVLDPSLPHEHLKTALESRLPATTHLVETILKSNPNTRPSSDEIVSRSIRAEAEASTMRANVQKLQSQIVSLSDSSHNFERDLLRAQKALDRQRMEHDKRIKELEAQTSSMASPSLEKIANGSGHATPNGKAEDPMDNQANGPTTLIVNSAELEAKADSRLKLLETLRAEHTALQQECDQLRLLVSHPTEAMLRQSPFFQVYLQQLAIQMDLATGAQQRFEASEQRLDRLTANNQEFQNYALSDKKAETDVLRQQNARKDADLARIRGLRDDAAAELAELKAKEIEKMNFAGEMEKLANARADRIQLLSSEVTRLKGKLGAEAGSAGYLSFLRGDGGIDGDYVKDLEEKLQDLRSQVSAISQSNNSASESLQADLEAARRTLSRYERVLGPNPEAVEDIQQLAQKLDAADKENAKLKLQLSEAEASTNALYTEVEGLSKLWEGLDKTAHSKVFDLKDTELKMGRLATEKAKADNKYFQAMRTKEAIDVECKTAQRSVEKQLKMLDKAQEVEKALNAQLATHEKGLTALKTEAMDLQRRLASVSSEKIQLETRLSESQSSLADAQAVMRQRVAAHAAEKSTREKLEEEVESNAIVIKRYQEREERAKTSGGAVFDQDQKDETEKLWAVLKCQSCKHNMRSKVINGCYHTFCAPCLDSRIETRQRKCPACGRSFAKEDVHTIFWQ</sequence>
<evidence type="ECO:0000313" key="19">
    <source>
        <dbReference type="EMBL" id="ORX40542.1"/>
    </source>
</evidence>
<dbReference type="EC" id="2.3.2.27" evidence="15"/>
<dbReference type="InterPro" id="IPR018957">
    <property type="entry name" value="Znf_C3HC4_RING-type"/>
</dbReference>
<dbReference type="GO" id="GO:0061630">
    <property type="term" value="F:ubiquitin protein ligase activity"/>
    <property type="evidence" value="ECO:0007669"/>
    <property type="project" value="UniProtKB-EC"/>
</dbReference>
<dbReference type="InParanoid" id="A0A1Y1URH8"/>
<evidence type="ECO:0000256" key="6">
    <source>
        <dbReference type="ARBA" id="ARBA00022723"/>
    </source>
</evidence>
<comment type="subcellular location">
    <subcellularLocation>
        <location evidence="2 15">Nucleus</location>
    </subcellularLocation>
</comment>
<protein>
    <recommendedName>
        <fullName evidence="15">E3 ubiquitin protein ligase</fullName>
        <ecNumber evidence="15">2.3.2.27</ecNumber>
    </recommendedName>
</protein>
<evidence type="ECO:0000256" key="15">
    <source>
        <dbReference type="RuleBase" id="RU365038"/>
    </source>
</evidence>
<dbReference type="PANTHER" id="PTHR23163">
    <property type="entry name" value="RING FINGER PROTEIN-RELATED"/>
    <property type="match status" value="1"/>
</dbReference>
<accession>A0A1Y1URH8</accession>
<evidence type="ECO:0000256" key="7">
    <source>
        <dbReference type="ARBA" id="ARBA00022771"/>
    </source>
</evidence>
<keyword evidence="12 15" id="KW-0539">Nucleus</keyword>
<keyword evidence="6 15" id="KW-0479">Metal-binding</keyword>
<keyword evidence="20" id="KW-1185">Reference proteome</keyword>
<dbReference type="GO" id="GO:0016874">
    <property type="term" value="F:ligase activity"/>
    <property type="evidence" value="ECO:0007669"/>
    <property type="project" value="UniProtKB-KW"/>
</dbReference>
<feature type="region of interest" description="Disordered" evidence="17">
    <location>
        <begin position="1"/>
        <end position="34"/>
    </location>
</feature>
<keyword evidence="19" id="KW-0436">Ligase</keyword>
<dbReference type="InterPro" id="IPR058643">
    <property type="entry name" value="BRE1-like_CC"/>
</dbReference>
<feature type="coiled-coil region" evidence="16">
    <location>
        <begin position="331"/>
        <end position="404"/>
    </location>
</feature>
<evidence type="ECO:0000256" key="1">
    <source>
        <dbReference type="ARBA" id="ARBA00000900"/>
    </source>
</evidence>
<dbReference type="AlphaFoldDB" id="A0A1Y1URH8"/>
<dbReference type="STRING" id="4999.A0A1Y1URH8"/>
<comment type="similarity">
    <text evidence="4 15">Belongs to the BRE1 family.</text>
</comment>
<feature type="compositionally biased region" description="Basic and acidic residues" evidence="17">
    <location>
        <begin position="1"/>
        <end position="12"/>
    </location>
</feature>
<dbReference type="GeneID" id="33559474"/>
<evidence type="ECO:0000256" key="5">
    <source>
        <dbReference type="ARBA" id="ARBA00022679"/>
    </source>
</evidence>
<dbReference type="EMBL" id="NBSH01000001">
    <property type="protein sequence ID" value="ORX40542.1"/>
    <property type="molecule type" value="Genomic_DNA"/>
</dbReference>
<dbReference type="GO" id="GO:0005634">
    <property type="term" value="C:nucleus"/>
    <property type="evidence" value="ECO:0007669"/>
    <property type="project" value="UniProtKB-SubCell"/>
</dbReference>
<dbReference type="InterPro" id="IPR013956">
    <property type="entry name" value="E3_ubiquit_lig_Bre1"/>
</dbReference>
<feature type="coiled-coil region" evidence="16">
    <location>
        <begin position="461"/>
        <end position="544"/>
    </location>
</feature>
<dbReference type="Pfam" id="PF08647">
    <property type="entry name" value="BRE1"/>
    <property type="match status" value="1"/>
</dbReference>
<evidence type="ECO:0000256" key="9">
    <source>
        <dbReference type="ARBA" id="ARBA00022833"/>
    </source>
</evidence>
<gene>
    <name evidence="19" type="ORF">BD324DRAFT_647469</name>
</gene>
<keyword evidence="5 15" id="KW-0808">Transferase</keyword>
<dbReference type="OrthoDB" id="10266039at2759"/>
<dbReference type="PANTHER" id="PTHR23163:SF0">
    <property type="entry name" value="E3 UBIQUITIN-PROTEIN LIGASE BRE1"/>
    <property type="match status" value="1"/>
</dbReference>
<organism evidence="19 20">
    <name type="scientific">Kockovaella imperatae</name>
    <dbReference type="NCBI Taxonomy" id="4999"/>
    <lineage>
        <taxon>Eukaryota</taxon>
        <taxon>Fungi</taxon>
        <taxon>Dikarya</taxon>
        <taxon>Basidiomycota</taxon>
        <taxon>Agaricomycotina</taxon>
        <taxon>Tremellomycetes</taxon>
        <taxon>Tremellales</taxon>
        <taxon>Cuniculitremaceae</taxon>
        <taxon>Kockovaella</taxon>
    </lineage>
</organism>
<evidence type="ECO:0000259" key="18">
    <source>
        <dbReference type="PROSITE" id="PS50089"/>
    </source>
</evidence>
<evidence type="ECO:0000256" key="11">
    <source>
        <dbReference type="ARBA" id="ARBA00023054"/>
    </source>
</evidence>
<keyword evidence="11 15" id="KW-0175">Coiled coil</keyword>
<comment type="function">
    <text evidence="13">E3 ubiquitin-protein ligase that mediates monoubiquitination of histone H2B to form H2BK123ub1. H2BK123ub1 gives a specific tag for epigenetic transcriptional activation and is also a prerequisite for H3K4me and H3K79me formation.</text>
</comment>
<dbReference type="GO" id="GO:0033503">
    <property type="term" value="C:HULC complex"/>
    <property type="evidence" value="ECO:0007669"/>
    <property type="project" value="TreeGrafter"/>
</dbReference>
<dbReference type="Gene3D" id="3.30.40.10">
    <property type="entry name" value="Zinc/RING finger domain, C3HC4 (zinc finger)"/>
    <property type="match status" value="1"/>
</dbReference>
<keyword evidence="8 15" id="KW-0833">Ubl conjugation pathway</keyword>
<dbReference type="CDD" id="cd16499">
    <property type="entry name" value="RING-HC_Bre1-like"/>
    <property type="match status" value="1"/>
</dbReference>
<dbReference type="GO" id="GO:0008270">
    <property type="term" value="F:zinc ion binding"/>
    <property type="evidence" value="ECO:0007669"/>
    <property type="project" value="UniProtKB-KW"/>
</dbReference>
<evidence type="ECO:0000256" key="16">
    <source>
        <dbReference type="SAM" id="Coils"/>
    </source>
</evidence>
<evidence type="ECO:0000256" key="8">
    <source>
        <dbReference type="ARBA" id="ARBA00022786"/>
    </source>
</evidence>
<dbReference type="SUPFAM" id="SSF57850">
    <property type="entry name" value="RING/U-box"/>
    <property type="match status" value="1"/>
</dbReference>
<dbReference type="InterPro" id="IPR001841">
    <property type="entry name" value="Znf_RING"/>
</dbReference>
<dbReference type="InterPro" id="IPR013083">
    <property type="entry name" value="Znf_RING/FYVE/PHD"/>
</dbReference>
<dbReference type="PROSITE" id="PS50089">
    <property type="entry name" value="ZF_RING_2"/>
    <property type="match status" value="1"/>
</dbReference>
<dbReference type="RefSeq" id="XP_021874221.1">
    <property type="nucleotide sequence ID" value="XM_022017665.1"/>
</dbReference>
<evidence type="ECO:0000256" key="3">
    <source>
        <dbReference type="ARBA" id="ARBA00004906"/>
    </source>
</evidence>
<dbReference type="Pfam" id="PF00097">
    <property type="entry name" value="zf-C3HC4"/>
    <property type="match status" value="1"/>
</dbReference>
<evidence type="ECO:0000256" key="17">
    <source>
        <dbReference type="SAM" id="MobiDB-lite"/>
    </source>
</evidence>
<evidence type="ECO:0000256" key="4">
    <source>
        <dbReference type="ARBA" id="ARBA00005555"/>
    </source>
</evidence>
<comment type="catalytic activity">
    <reaction evidence="1 15">
        <text>S-ubiquitinyl-[E2 ubiquitin-conjugating enzyme]-L-cysteine + [acceptor protein]-L-lysine = [E2 ubiquitin-conjugating enzyme]-L-cysteine + N(6)-ubiquitinyl-[acceptor protein]-L-lysine.</text>
        <dbReference type="EC" id="2.3.2.27"/>
    </reaction>
</comment>
<dbReference type="PROSITE" id="PS00518">
    <property type="entry name" value="ZF_RING_1"/>
    <property type="match status" value="1"/>
</dbReference>
<reference evidence="19 20" key="1">
    <citation type="submission" date="2017-03" db="EMBL/GenBank/DDBJ databases">
        <title>Widespread Adenine N6-methylation of Active Genes in Fungi.</title>
        <authorList>
            <consortium name="DOE Joint Genome Institute"/>
            <person name="Mondo S.J."/>
            <person name="Dannebaum R.O."/>
            <person name="Kuo R.C."/>
            <person name="Louie K.B."/>
            <person name="Bewick A.J."/>
            <person name="Labutti K."/>
            <person name="Haridas S."/>
            <person name="Kuo A."/>
            <person name="Salamov A."/>
            <person name="Ahrendt S.R."/>
            <person name="Lau R."/>
            <person name="Bowen B.P."/>
            <person name="Lipzen A."/>
            <person name="Sullivan W."/>
            <person name="Andreopoulos W.B."/>
            <person name="Clum A."/>
            <person name="Lindquist E."/>
            <person name="Daum C."/>
            <person name="Northen T.R."/>
            <person name="Ramamoorthy G."/>
            <person name="Schmitz R.J."/>
            <person name="Gryganskyi A."/>
            <person name="Culley D."/>
            <person name="Magnuson J."/>
            <person name="James T.Y."/>
            <person name="O'Malley M.A."/>
            <person name="Stajich J.E."/>
            <person name="Spatafora J.W."/>
            <person name="Visel A."/>
            <person name="Grigoriev I.V."/>
        </authorList>
    </citation>
    <scope>NUCLEOTIDE SEQUENCE [LARGE SCALE GENOMIC DNA]</scope>
    <source>
        <strain evidence="19 20">NRRL Y-17943</strain>
    </source>
</reference>
<evidence type="ECO:0000313" key="20">
    <source>
        <dbReference type="Proteomes" id="UP000193218"/>
    </source>
</evidence>
<dbReference type="GO" id="GO:0016567">
    <property type="term" value="P:protein ubiquitination"/>
    <property type="evidence" value="ECO:0007669"/>
    <property type="project" value="UniProtKB-UniRule"/>
</dbReference>
<evidence type="ECO:0000256" key="10">
    <source>
        <dbReference type="ARBA" id="ARBA00022853"/>
    </source>
</evidence>